<dbReference type="Proteomes" id="UP000032675">
    <property type="component" value="Unassembled WGS sequence"/>
</dbReference>
<evidence type="ECO:0008006" key="3">
    <source>
        <dbReference type="Google" id="ProtNLM"/>
    </source>
</evidence>
<dbReference type="RefSeq" id="WP_048849863.1">
    <property type="nucleotide sequence ID" value="NZ_BANI01000020.1"/>
</dbReference>
<dbReference type="EMBL" id="BANI01000020">
    <property type="protein sequence ID" value="GAN95391.1"/>
    <property type="molecule type" value="Genomic_DNA"/>
</dbReference>
<dbReference type="Pfam" id="PF05742">
    <property type="entry name" value="TANGO2"/>
    <property type="match status" value="1"/>
</dbReference>
<dbReference type="PANTHER" id="PTHR17985">
    <property type="entry name" value="SER/THR-RICH PROTEIN T10 IN DGCR REGION"/>
    <property type="match status" value="1"/>
</dbReference>
<protein>
    <recommendedName>
        <fullName evidence="3">NRDE family protein</fullName>
    </recommendedName>
</protein>
<gene>
    <name evidence="1" type="ORF">Geu3261_0020_054</name>
</gene>
<comment type="caution">
    <text evidence="1">The sequence shown here is derived from an EMBL/GenBank/DDBJ whole genome shotgun (WGS) entry which is preliminary data.</text>
</comment>
<name>A0A0D6PY11_KOMEU</name>
<dbReference type="InterPro" id="IPR008551">
    <property type="entry name" value="TANGO2"/>
</dbReference>
<organism evidence="1 2">
    <name type="scientific">Komagataeibacter europaeus NBRC 3261</name>
    <dbReference type="NCBI Taxonomy" id="1234669"/>
    <lineage>
        <taxon>Bacteria</taxon>
        <taxon>Pseudomonadati</taxon>
        <taxon>Pseudomonadota</taxon>
        <taxon>Alphaproteobacteria</taxon>
        <taxon>Acetobacterales</taxon>
        <taxon>Acetobacteraceae</taxon>
        <taxon>Komagataeibacter</taxon>
    </lineage>
</organism>
<dbReference type="PANTHER" id="PTHR17985:SF8">
    <property type="entry name" value="TRANSPORT AND GOLGI ORGANIZATION PROTEIN 2 HOMOLOG"/>
    <property type="match status" value="1"/>
</dbReference>
<sequence>MCTVVISHDPAQEWPLLMAANRDERLDRPWLPPGRHWVDQPDVVGGQDQVAGGSWLTLNDAGVVAGIMNRVGSLGPMPGKNSRGALPLLAGRFPTARDAVAHIATIDAGAWRSFNMIVADGDSAFFIRGPGYGQPQVEPLAPGVHMVATTDPDDMAMPRIARHLPRFRAARRPVPPQWTAWTTLLADRSLPAGSELNIPPRSGFGTCSSSAIGVARDGRHSWFFAAGAPDRVGYQPVNLSAPGARAG</sequence>
<evidence type="ECO:0000313" key="1">
    <source>
        <dbReference type="EMBL" id="GAN95391.1"/>
    </source>
</evidence>
<reference evidence="1 2" key="1">
    <citation type="submission" date="2012-11" db="EMBL/GenBank/DDBJ databases">
        <title>Whole genome sequence of Gluconacetobacter europaeus NBRC3261.</title>
        <authorList>
            <person name="Azuma Y."/>
            <person name="Higashiura N."/>
            <person name="Hirakawa H."/>
            <person name="Matsushita K."/>
        </authorList>
    </citation>
    <scope>NUCLEOTIDE SEQUENCE [LARGE SCALE GENOMIC DNA]</scope>
    <source>
        <strain evidence="1 2">NBRC 3261</strain>
    </source>
</reference>
<accession>A0A0D6PY11</accession>
<evidence type="ECO:0000313" key="2">
    <source>
        <dbReference type="Proteomes" id="UP000032675"/>
    </source>
</evidence>
<dbReference type="AlphaFoldDB" id="A0A0D6PY11"/>
<proteinExistence type="predicted"/>